<dbReference type="AlphaFoldDB" id="A0A2T9XZ49"/>
<dbReference type="OrthoDB" id="337660at2759"/>
<dbReference type="PANTHER" id="PTHR11937">
    <property type="entry name" value="ACTIN"/>
    <property type="match status" value="1"/>
</dbReference>
<proteinExistence type="inferred from homology"/>
<dbReference type="Pfam" id="PF00022">
    <property type="entry name" value="Actin"/>
    <property type="match status" value="2"/>
</dbReference>
<evidence type="ECO:0008006" key="5">
    <source>
        <dbReference type="Google" id="ProtNLM"/>
    </source>
</evidence>
<dbReference type="STRING" id="61424.A0A2T9XZ49"/>
<evidence type="ECO:0000313" key="3">
    <source>
        <dbReference type="EMBL" id="PVU98995.1"/>
    </source>
</evidence>
<comment type="similarity">
    <text evidence="1">Belongs to the actin family.</text>
</comment>
<reference evidence="2 4" key="1">
    <citation type="journal article" date="2018" name="MBio">
        <title>Comparative Genomics Reveals the Core Gene Toolbox for the Fungus-Insect Symbiosis.</title>
        <authorList>
            <person name="Wang Y."/>
            <person name="Stata M."/>
            <person name="Wang W."/>
            <person name="Stajich J.E."/>
            <person name="White M.M."/>
            <person name="Moncalvo J.M."/>
        </authorList>
    </citation>
    <scope>NUCLEOTIDE SEQUENCE [LARGE SCALE GENOMIC DNA]</scope>
    <source>
        <strain evidence="2 4">AUS-77-4</strain>
    </source>
</reference>
<organism evidence="2 4">
    <name type="scientific">Furculomyces boomerangus</name>
    <dbReference type="NCBI Taxonomy" id="61424"/>
    <lineage>
        <taxon>Eukaryota</taxon>
        <taxon>Fungi</taxon>
        <taxon>Fungi incertae sedis</taxon>
        <taxon>Zoopagomycota</taxon>
        <taxon>Kickxellomycotina</taxon>
        <taxon>Harpellomycetes</taxon>
        <taxon>Harpellales</taxon>
        <taxon>Harpellaceae</taxon>
        <taxon>Furculomyces</taxon>
    </lineage>
</organism>
<evidence type="ECO:0000313" key="2">
    <source>
        <dbReference type="EMBL" id="PVU85386.1"/>
    </source>
</evidence>
<dbReference type="EMBL" id="MBFT01001093">
    <property type="protein sequence ID" value="PVU85386.1"/>
    <property type="molecule type" value="Genomic_DNA"/>
</dbReference>
<dbReference type="InterPro" id="IPR043129">
    <property type="entry name" value="ATPase_NBD"/>
</dbReference>
<gene>
    <name evidence="3" type="ORF">BB559_001100</name>
    <name evidence="2" type="ORF">BB559_007061</name>
</gene>
<dbReference type="SMART" id="SM00268">
    <property type="entry name" value="ACTIN"/>
    <property type="match status" value="1"/>
</dbReference>
<comment type="caution">
    <text evidence="2">The sequence shown here is derived from an EMBL/GenBank/DDBJ whole genome shotgun (WGS) entry which is preliminary data.</text>
</comment>
<dbReference type="EMBL" id="MBFT01000058">
    <property type="protein sequence ID" value="PVU98995.1"/>
    <property type="molecule type" value="Genomic_DNA"/>
</dbReference>
<evidence type="ECO:0000256" key="1">
    <source>
        <dbReference type="RuleBase" id="RU000487"/>
    </source>
</evidence>
<dbReference type="InterPro" id="IPR004000">
    <property type="entry name" value="Actin"/>
</dbReference>
<keyword evidence="4" id="KW-1185">Reference proteome</keyword>
<accession>A0A2T9XZ49</accession>
<dbReference type="Proteomes" id="UP000245699">
    <property type="component" value="Unassembled WGS sequence"/>
</dbReference>
<evidence type="ECO:0000313" key="4">
    <source>
        <dbReference type="Proteomes" id="UP000245699"/>
    </source>
</evidence>
<dbReference type="SUPFAM" id="SSF53067">
    <property type="entry name" value="Actin-like ATPase domain"/>
    <property type="match status" value="2"/>
</dbReference>
<name>A0A2T9XZ49_9FUNG</name>
<dbReference type="Gene3D" id="3.90.640.10">
    <property type="entry name" value="Actin, Chain A, domain 4"/>
    <property type="match status" value="1"/>
</dbReference>
<dbReference type="Gene3D" id="3.30.420.40">
    <property type="match status" value="2"/>
</dbReference>
<protein>
    <recommendedName>
        <fullName evidence="5">Actin-like ATPase domain-containing protein</fullName>
    </recommendedName>
</protein>
<sequence length="470" mass="52809">MYSNSGVDSSYNQGIYLSSFGLGSDKIILDFDSDCLKAGFSGEYKPLIKIPLRKEQQVIQDDFCETSFRLSPSKIGLFENPLRENDLKVINQVLKLTLIDLYKKYLLLDSRLRKVVIVESPSLPDPIKKLISKILLKDMFVPSITFFPGSLMSLMTLGKLEGLVVECGFNQTSITPVFDGRPLELYSKSTSIGYSQIQTHLSNLLCKHATYSLKGSENKSLLSDSILTFELTSHIIDNFMFASPLSPPLELIVDKNSPKTERYYNVTSDFLFDWYQQNCMASDIEFTWKTLSEVPITISIPGWIRERIFELFFFGDFASDLLGIVPLIVKIMKSVPVDLRRTLISQILVVGGLSVIPNLRLRILKDLVTLLLSDDRCKPLADSAALCDEVDPALQIDSVENDITSTINKNDVFNSHEKDTKNVHYKNSGLVFSPLNRAWIGTSIATSANINGFEISLDNFDEFGVSSQYM</sequence>